<organism evidence="10 11">
    <name type="scientific">Candidatus Yonathbacteria bacterium CG_4_10_14_0_8_um_filter_43_17</name>
    <dbReference type="NCBI Taxonomy" id="1975099"/>
    <lineage>
        <taxon>Bacteria</taxon>
        <taxon>Candidatus Yonathiibacteriota</taxon>
    </lineage>
</organism>
<comment type="similarity">
    <text evidence="9">Belongs to the UbiA prenyltransferase family. Protoheme IX farnesyltransferase subfamily.</text>
</comment>
<keyword evidence="5 9" id="KW-1133">Transmembrane helix</keyword>
<dbReference type="NCBIfam" id="NF003348">
    <property type="entry name" value="PRK04375.1-1"/>
    <property type="match status" value="1"/>
</dbReference>
<feature type="transmembrane region" description="Helical" evidence="9">
    <location>
        <begin position="89"/>
        <end position="109"/>
    </location>
</feature>
<keyword evidence="4 9" id="KW-0812">Transmembrane</keyword>
<dbReference type="AlphaFoldDB" id="A0A2M7Q4S3"/>
<evidence type="ECO:0000256" key="8">
    <source>
        <dbReference type="ARBA" id="ARBA00047690"/>
    </source>
</evidence>
<dbReference type="EC" id="2.5.1.141" evidence="9"/>
<keyword evidence="2 9" id="KW-1003">Cell membrane</keyword>
<keyword evidence="7 9" id="KW-0472">Membrane</keyword>
<evidence type="ECO:0000313" key="11">
    <source>
        <dbReference type="Proteomes" id="UP000230732"/>
    </source>
</evidence>
<feature type="transmembrane region" description="Helical" evidence="9">
    <location>
        <begin position="212"/>
        <end position="234"/>
    </location>
</feature>
<evidence type="ECO:0000256" key="1">
    <source>
        <dbReference type="ARBA" id="ARBA00004651"/>
    </source>
</evidence>
<dbReference type="InterPro" id="IPR000537">
    <property type="entry name" value="UbiA_prenyltransferase"/>
</dbReference>
<keyword evidence="3 9" id="KW-0808">Transferase</keyword>
<dbReference type="Gene3D" id="1.10.357.140">
    <property type="entry name" value="UbiA prenyltransferase"/>
    <property type="match status" value="1"/>
</dbReference>
<comment type="miscellaneous">
    <text evidence="9">Carbon 2 of the heme B porphyrin ring is defined according to the Fischer nomenclature.</text>
</comment>
<evidence type="ECO:0000256" key="7">
    <source>
        <dbReference type="ARBA" id="ARBA00023136"/>
    </source>
</evidence>
<feature type="transmembrane region" description="Helical" evidence="9">
    <location>
        <begin position="143"/>
        <end position="162"/>
    </location>
</feature>
<proteinExistence type="inferred from homology"/>
<comment type="subcellular location">
    <subcellularLocation>
        <location evidence="1 9">Cell membrane</location>
        <topology evidence="1 9">Multi-pass membrane protein</topology>
    </subcellularLocation>
</comment>
<dbReference type="NCBIfam" id="TIGR01473">
    <property type="entry name" value="cyoE_ctaB"/>
    <property type="match status" value="1"/>
</dbReference>
<evidence type="ECO:0000256" key="6">
    <source>
        <dbReference type="ARBA" id="ARBA00023133"/>
    </source>
</evidence>
<dbReference type="HAMAP" id="MF_00154">
    <property type="entry name" value="CyoE_CtaB"/>
    <property type="match status" value="1"/>
</dbReference>
<dbReference type="GO" id="GO:0005886">
    <property type="term" value="C:plasma membrane"/>
    <property type="evidence" value="ECO:0007669"/>
    <property type="project" value="UniProtKB-SubCell"/>
</dbReference>
<gene>
    <name evidence="9" type="primary">ctaB</name>
    <name evidence="10" type="ORF">COY98_01680</name>
</gene>
<feature type="transmembrane region" description="Helical" evidence="9">
    <location>
        <begin position="44"/>
        <end position="68"/>
    </location>
</feature>
<reference evidence="11" key="1">
    <citation type="submission" date="2017-09" db="EMBL/GenBank/DDBJ databases">
        <title>Depth-based differentiation of microbial function through sediment-hosted aquifers and enrichment of novel symbionts in the deep terrestrial subsurface.</title>
        <authorList>
            <person name="Probst A.J."/>
            <person name="Ladd B."/>
            <person name="Jarett J.K."/>
            <person name="Geller-Mcgrath D.E."/>
            <person name="Sieber C.M.K."/>
            <person name="Emerson J.B."/>
            <person name="Anantharaman K."/>
            <person name="Thomas B.C."/>
            <person name="Malmstrom R."/>
            <person name="Stieglmeier M."/>
            <person name="Klingl A."/>
            <person name="Woyke T."/>
            <person name="Ryan C.M."/>
            <person name="Banfield J.F."/>
        </authorList>
    </citation>
    <scope>NUCLEOTIDE SEQUENCE [LARGE SCALE GENOMIC DNA]</scope>
</reference>
<evidence type="ECO:0000256" key="5">
    <source>
        <dbReference type="ARBA" id="ARBA00022989"/>
    </source>
</evidence>
<comment type="pathway">
    <text evidence="9">Porphyrin-containing compound metabolism; heme O biosynthesis; heme O from protoheme: step 1/1.</text>
</comment>
<dbReference type="FunFam" id="1.10.357.140:FF:000001">
    <property type="entry name" value="Protoheme IX farnesyltransferase"/>
    <property type="match status" value="1"/>
</dbReference>
<dbReference type="PROSITE" id="PS00943">
    <property type="entry name" value="UBIA"/>
    <property type="match status" value="1"/>
</dbReference>
<feature type="transmembrane region" description="Helical" evidence="9">
    <location>
        <begin position="21"/>
        <end position="38"/>
    </location>
</feature>
<dbReference type="UniPathway" id="UPA00834">
    <property type="reaction ID" value="UER00712"/>
</dbReference>
<evidence type="ECO:0000256" key="4">
    <source>
        <dbReference type="ARBA" id="ARBA00022692"/>
    </source>
</evidence>
<sequence length="297" mass="32779">MKDIFHNNLLRDYYSLTKPGIIYGNAITVVAGFLLAIGKHQINWTLLLVTLVGISLVIAAGCVLNNYIDRDIDAKMERTKNRALVRGVISPRSALIFGKILAVLGFIVLYSYTNILTVSVSVVGLFVYVVVYSLWLKRTSTHGTIAGSISGAIPPVVGYLAVSNSIDLSAVILFFILALWQMPHSFAIAIYRLEDYISAGIQVLPVRKGIRITKIQTVIYVALFVLATFALAVFGSVGYVYFFTMTIVGLAWLAFATKGLWTKPADDKIWARNMFIYSIIILALFCVIISIESFVMS</sequence>
<comment type="catalytic activity">
    <reaction evidence="8 9">
        <text>heme b + (2E,6E)-farnesyl diphosphate + H2O = Fe(II)-heme o + diphosphate</text>
        <dbReference type="Rhea" id="RHEA:28070"/>
        <dbReference type="ChEBI" id="CHEBI:15377"/>
        <dbReference type="ChEBI" id="CHEBI:33019"/>
        <dbReference type="ChEBI" id="CHEBI:60344"/>
        <dbReference type="ChEBI" id="CHEBI:60530"/>
        <dbReference type="ChEBI" id="CHEBI:175763"/>
        <dbReference type="EC" id="2.5.1.141"/>
    </reaction>
</comment>
<keyword evidence="6 9" id="KW-0350">Heme biosynthesis</keyword>
<dbReference type="EMBL" id="PFKX01000040">
    <property type="protein sequence ID" value="PIY58427.1"/>
    <property type="molecule type" value="Genomic_DNA"/>
</dbReference>
<dbReference type="InterPro" id="IPR044878">
    <property type="entry name" value="UbiA_sf"/>
</dbReference>
<dbReference type="CDD" id="cd13957">
    <property type="entry name" value="PT_UbiA_Cox10"/>
    <property type="match status" value="1"/>
</dbReference>
<name>A0A2M7Q4S3_9BACT</name>
<comment type="caution">
    <text evidence="10">The sequence shown here is derived from an EMBL/GenBank/DDBJ whole genome shotgun (WGS) entry which is preliminary data.</text>
</comment>
<evidence type="ECO:0000256" key="3">
    <source>
        <dbReference type="ARBA" id="ARBA00022679"/>
    </source>
</evidence>
<dbReference type="GO" id="GO:0008495">
    <property type="term" value="F:protoheme IX farnesyltransferase activity"/>
    <property type="evidence" value="ECO:0007669"/>
    <property type="project" value="UniProtKB-UniRule"/>
</dbReference>
<feature type="transmembrane region" description="Helical" evidence="9">
    <location>
        <begin position="240"/>
        <end position="262"/>
    </location>
</feature>
<dbReference type="Pfam" id="PF01040">
    <property type="entry name" value="UbiA"/>
    <property type="match status" value="1"/>
</dbReference>
<feature type="transmembrane region" description="Helical" evidence="9">
    <location>
        <begin position="274"/>
        <end position="295"/>
    </location>
</feature>
<feature type="transmembrane region" description="Helical" evidence="9">
    <location>
        <begin position="168"/>
        <end position="191"/>
    </location>
</feature>
<protein>
    <recommendedName>
        <fullName evidence="9">Protoheme IX farnesyltransferase</fullName>
        <ecNumber evidence="9">2.5.1.141</ecNumber>
    </recommendedName>
    <alternativeName>
        <fullName evidence="9">Heme B farnesyltransferase</fullName>
    </alternativeName>
    <alternativeName>
        <fullName evidence="9">Heme O synthase</fullName>
    </alternativeName>
</protein>
<dbReference type="GO" id="GO:0048034">
    <property type="term" value="P:heme O biosynthetic process"/>
    <property type="evidence" value="ECO:0007669"/>
    <property type="project" value="UniProtKB-UniRule"/>
</dbReference>
<evidence type="ECO:0000256" key="9">
    <source>
        <dbReference type="HAMAP-Rule" id="MF_00154"/>
    </source>
</evidence>
<dbReference type="PANTHER" id="PTHR43448:SF2">
    <property type="entry name" value="PROTOHEME IX FARNESYLTRANSFERASE, MITOCHONDRIAL"/>
    <property type="match status" value="1"/>
</dbReference>
<comment type="function">
    <text evidence="9">Converts heme B (protoheme IX) to heme O by substitution of the vinyl group on carbon 2 of heme B porphyrin ring with a hydroxyethyl farnesyl side group.</text>
</comment>
<dbReference type="Proteomes" id="UP000230732">
    <property type="component" value="Unassembled WGS sequence"/>
</dbReference>
<accession>A0A2M7Q4S3</accession>
<dbReference type="PANTHER" id="PTHR43448">
    <property type="entry name" value="PROTOHEME IX FARNESYLTRANSFERASE, MITOCHONDRIAL"/>
    <property type="match status" value="1"/>
</dbReference>
<feature type="transmembrane region" description="Helical" evidence="9">
    <location>
        <begin position="115"/>
        <end position="136"/>
    </location>
</feature>
<dbReference type="InterPro" id="IPR030470">
    <property type="entry name" value="UbiA_prenylTrfase_CS"/>
</dbReference>
<evidence type="ECO:0000313" key="10">
    <source>
        <dbReference type="EMBL" id="PIY58427.1"/>
    </source>
</evidence>
<dbReference type="InterPro" id="IPR006369">
    <property type="entry name" value="Protohaem_IX_farnesylTrfase"/>
</dbReference>
<evidence type="ECO:0000256" key="2">
    <source>
        <dbReference type="ARBA" id="ARBA00022475"/>
    </source>
</evidence>